<proteinExistence type="predicted"/>
<feature type="domain" description="Retrovirus-related Pol polyprotein from transposon TNT 1-94-like beta-barrel" evidence="2">
    <location>
        <begin position="249"/>
        <end position="299"/>
    </location>
</feature>
<evidence type="ECO:0000313" key="3">
    <source>
        <dbReference type="EMBL" id="KAF7835538.1"/>
    </source>
</evidence>
<dbReference type="Pfam" id="PF14223">
    <property type="entry name" value="Retrotran_gag_2"/>
    <property type="match status" value="1"/>
</dbReference>
<feature type="compositionally biased region" description="Basic residues" evidence="1">
    <location>
        <begin position="226"/>
        <end position="237"/>
    </location>
</feature>
<name>A0A834WZS8_9FABA</name>
<dbReference type="InterPro" id="IPR054722">
    <property type="entry name" value="PolX-like_BBD"/>
</dbReference>
<reference evidence="3" key="1">
    <citation type="submission" date="2020-09" db="EMBL/GenBank/DDBJ databases">
        <title>Genome-Enabled Discovery of Anthraquinone Biosynthesis in Senna tora.</title>
        <authorList>
            <person name="Kang S.-H."/>
            <person name="Pandey R.P."/>
            <person name="Lee C.-M."/>
            <person name="Sim J.-S."/>
            <person name="Jeong J.-T."/>
            <person name="Choi B.-S."/>
            <person name="Jung M."/>
            <person name="Ginzburg D."/>
            <person name="Zhao K."/>
            <person name="Won S.Y."/>
            <person name="Oh T.-J."/>
            <person name="Yu Y."/>
            <person name="Kim N.-H."/>
            <person name="Lee O.R."/>
            <person name="Lee T.-H."/>
            <person name="Bashyal P."/>
            <person name="Kim T.-S."/>
            <person name="Lee W.-H."/>
            <person name="Kawkins C."/>
            <person name="Kim C.-K."/>
            <person name="Kim J.S."/>
            <person name="Ahn B.O."/>
            <person name="Rhee S.Y."/>
            <person name="Sohng J.K."/>
        </authorList>
    </citation>
    <scope>NUCLEOTIDE SEQUENCE</scope>
    <source>
        <tissue evidence="3">Leaf</tissue>
    </source>
</reference>
<dbReference type="AlphaFoldDB" id="A0A834WZS8"/>
<accession>A0A834WZS8</accession>
<evidence type="ECO:0000313" key="4">
    <source>
        <dbReference type="Proteomes" id="UP000634136"/>
    </source>
</evidence>
<dbReference type="OrthoDB" id="430476at2759"/>
<dbReference type="PANTHER" id="PTHR35317">
    <property type="entry name" value="OS04G0629600 PROTEIN"/>
    <property type="match status" value="1"/>
</dbReference>
<dbReference type="CDD" id="cd09272">
    <property type="entry name" value="RNase_HI_RT_Ty1"/>
    <property type="match status" value="1"/>
</dbReference>
<evidence type="ECO:0000259" key="2">
    <source>
        <dbReference type="Pfam" id="PF22936"/>
    </source>
</evidence>
<dbReference type="Proteomes" id="UP000634136">
    <property type="component" value="Unassembled WGS sequence"/>
</dbReference>
<gene>
    <name evidence="3" type="ORF">G2W53_010397</name>
</gene>
<sequence>MSTPASVFQQLSTVKTLNGTNYDDCYESLEMYLIVSNEDLAIREPRPAVPTNRASDADKTHYQLWHESNRVCLSVLKFTIDKTIRQSIPEKETATEYLKAISEKFKKFEKSQKAYYLSLLDNTQYDGVSGVREHMMKLINYFNKLKSLKLDLGESYLVYKILQSLPADYGVLRTTYNSQEAEWTINQMMSIVTQEEESLKKVKSLSNSINQLSLDSSQKGGNEKPKGKRRDNKKSGKPKRDYGKDKSKMKKTSEGSSAAMECVGTVVLNLYSGHELILHDVVYVPSSRRSLVSTSVLDRQDDYSRFGWIYLLHEKSDSLYAFKAFKAAVELKSDSGSNTPRVINLRNENTTLPLSSQTCTSVARIPPLVHDYRDDILIENPIDPINVPPTDEVEEPGIEPIANVRRSQRSRKDAIPDDYIVYLQEFESDVVDGVDPTSYKEAISSAVSFSHNHRNSKRTKHFDVKFLFVRENIAESQTCLIHIPGEHMLADPLTKGLLVRVFKNHVTHMGVIPNFDEALV</sequence>
<comment type="caution">
    <text evidence="3">The sequence shown here is derived from an EMBL/GenBank/DDBJ whole genome shotgun (WGS) entry which is preliminary data.</text>
</comment>
<protein>
    <submittedName>
        <fullName evidence="3">Retrovirus-related Pol polyprotein from transposon TNT 1-94</fullName>
    </submittedName>
</protein>
<keyword evidence="4" id="KW-1185">Reference proteome</keyword>
<evidence type="ECO:0000256" key="1">
    <source>
        <dbReference type="SAM" id="MobiDB-lite"/>
    </source>
</evidence>
<dbReference type="Pfam" id="PF22936">
    <property type="entry name" value="Pol_BBD"/>
    <property type="match status" value="1"/>
</dbReference>
<feature type="region of interest" description="Disordered" evidence="1">
    <location>
        <begin position="212"/>
        <end position="255"/>
    </location>
</feature>
<dbReference type="EMBL" id="JAAIUW010000004">
    <property type="protein sequence ID" value="KAF7835538.1"/>
    <property type="molecule type" value="Genomic_DNA"/>
</dbReference>
<dbReference type="PANTHER" id="PTHR35317:SF42">
    <property type="entry name" value="RETROTRANSPOSON GAG DOMAIN-CONTAINING PROTEIN"/>
    <property type="match status" value="1"/>
</dbReference>
<organism evidence="3 4">
    <name type="scientific">Senna tora</name>
    <dbReference type="NCBI Taxonomy" id="362788"/>
    <lineage>
        <taxon>Eukaryota</taxon>
        <taxon>Viridiplantae</taxon>
        <taxon>Streptophyta</taxon>
        <taxon>Embryophyta</taxon>
        <taxon>Tracheophyta</taxon>
        <taxon>Spermatophyta</taxon>
        <taxon>Magnoliopsida</taxon>
        <taxon>eudicotyledons</taxon>
        <taxon>Gunneridae</taxon>
        <taxon>Pentapetalae</taxon>
        <taxon>rosids</taxon>
        <taxon>fabids</taxon>
        <taxon>Fabales</taxon>
        <taxon>Fabaceae</taxon>
        <taxon>Caesalpinioideae</taxon>
        <taxon>Cassia clade</taxon>
        <taxon>Senna</taxon>
    </lineage>
</organism>